<comment type="subunit">
    <text evidence="6">Homodimer.</text>
</comment>
<dbReference type="AlphaFoldDB" id="A0A1W1Y5L5"/>
<sequence length="159" mass="18098">MKVKIVAVGKLKEKYLKQGIAEYQKRLSKYAKLEIIEVPDEPTSETASEKEIQQVKDTEGERILKKIKPDDYVYVLAIKGKMLTSEELAESMRQAVTYGKSTLVFVIGGSLGTSEAVNQRADHLISFGHMTLPHQLMRLVLSEQIYRSYRIQNGHAYHK</sequence>
<dbReference type="CDD" id="cd18081">
    <property type="entry name" value="RlmH-like"/>
    <property type="match status" value="1"/>
</dbReference>
<comment type="similarity">
    <text evidence="5 6">Belongs to the RNA methyltransferase RlmH family.</text>
</comment>
<dbReference type="InterPro" id="IPR003742">
    <property type="entry name" value="RlmH-like"/>
</dbReference>
<dbReference type="STRING" id="371602.SAMN04487984_0342"/>
<gene>
    <name evidence="6" type="primary">rlmH</name>
    <name evidence="7" type="ORF">SAMN04487984_0342</name>
</gene>
<accession>A0A1W1Y5L5</accession>
<keyword evidence="3 6" id="KW-0808">Transferase</keyword>
<keyword evidence="4 6" id="KW-0949">S-adenosyl-L-methionine</keyword>
<evidence type="ECO:0000256" key="5">
    <source>
        <dbReference type="ARBA" id="ARBA00038303"/>
    </source>
</evidence>
<dbReference type="Pfam" id="PF02590">
    <property type="entry name" value="SPOUT_MTase"/>
    <property type="match status" value="1"/>
</dbReference>
<dbReference type="OrthoDB" id="9806643at2"/>
<comment type="subcellular location">
    <subcellularLocation>
        <location evidence="6">Cytoplasm</location>
    </subcellularLocation>
</comment>
<dbReference type="NCBIfam" id="TIGR00246">
    <property type="entry name" value="tRNA_RlmH_YbeA"/>
    <property type="match status" value="1"/>
</dbReference>
<dbReference type="Proteomes" id="UP000243884">
    <property type="component" value="Unassembled WGS sequence"/>
</dbReference>
<reference evidence="7" key="1">
    <citation type="submission" date="2017-04" db="EMBL/GenBank/DDBJ databases">
        <authorList>
            <person name="Afonso C.L."/>
            <person name="Miller P.J."/>
            <person name="Scott M.A."/>
            <person name="Spackman E."/>
            <person name="Goraichik I."/>
            <person name="Dimitrov K.M."/>
            <person name="Suarez D.L."/>
            <person name="Swayne D.E."/>
        </authorList>
    </citation>
    <scope>NUCLEOTIDE SEQUENCE [LARGE SCALE GENOMIC DNA]</scope>
    <source>
        <strain evidence="7">DSM 21500</strain>
    </source>
</reference>
<feature type="binding site" evidence="6">
    <location>
        <begin position="127"/>
        <end position="132"/>
    </location>
    <ligand>
        <name>S-adenosyl-L-methionine</name>
        <dbReference type="ChEBI" id="CHEBI:59789"/>
    </ligand>
</feature>
<dbReference type="SUPFAM" id="SSF75217">
    <property type="entry name" value="alpha/beta knot"/>
    <property type="match status" value="1"/>
</dbReference>
<dbReference type="EC" id="2.1.1.177" evidence="6"/>
<keyword evidence="1 6" id="KW-0698">rRNA processing</keyword>
<dbReference type="PIRSF" id="PIRSF004505">
    <property type="entry name" value="MT_bac"/>
    <property type="match status" value="1"/>
</dbReference>
<evidence type="ECO:0000256" key="4">
    <source>
        <dbReference type="ARBA" id="ARBA00022691"/>
    </source>
</evidence>
<dbReference type="RefSeq" id="WP_084097939.1">
    <property type="nucleotide sequence ID" value="NZ_FWXK01000001.1"/>
</dbReference>
<feature type="binding site" evidence="6">
    <location>
        <position position="76"/>
    </location>
    <ligand>
        <name>S-adenosyl-L-methionine</name>
        <dbReference type="ChEBI" id="CHEBI:59789"/>
    </ligand>
</feature>
<dbReference type="Gene3D" id="3.40.1280.10">
    <property type="match status" value="1"/>
</dbReference>
<evidence type="ECO:0000256" key="3">
    <source>
        <dbReference type="ARBA" id="ARBA00022679"/>
    </source>
</evidence>
<dbReference type="GO" id="GO:0070038">
    <property type="term" value="F:rRNA (pseudouridine-N3-)-methyltransferase activity"/>
    <property type="evidence" value="ECO:0007669"/>
    <property type="project" value="UniProtKB-UniRule"/>
</dbReference>
<keyword evidence="8" id="KW-1185">Reference proteome</keyword>
<evidence type="ECO:0000256" key="2">
    <source>
        <dbReference type="ARBA" id="ARBA00022603"/>
    </source>
</evidence>
<proteinExistence type="inferred from homology"/>
<protein>
    <recommendedName>
        <fullName evidence="6">Ribosomal RNA large subunit methyltransferase H</fullName>
        <ecNumber evidence="6">2.1.1.177</ecNumber>
    </recommendedName>
    <alternativeName>
        <fullName evidence="6">23S rRNA (pseudouridine1915-N3)-methyltransferase</fullName>
    </alternativeName>
    <alternativeName>
        <fullName evidence="6">23S rRNA m3Psi1915 methyltransferase</fullName>
    </alternativeName>
    <alternativeName>
        <fullName evidence="6">rRNA (pseudouridine-N3-)-methyltransferase RlmH</fullName>
    </alternativeName>
</protein>
<evidence type="ECO:0000256" key="6">
    <source>
        <dbReference type="HAMAP-Rule" id="MF_00658"/>
    </source>
</evidence>
<dbReference type="InterPro" id="IPR029026">
    <property type="entry name" value="tRNA_m1G_MTases_N"/>
</dbReference>
<dbReference type="InterPro" id="IPR029028">
    <property type="entry name" value="Alpha/beta_knot_MTases"/>
</dbReference>
<evidence type="ECO:0000313" key="8">
    <source>
        <dbReference type="Proteomes" id="UP000243884"/>
    </source>
</evidence>
<dbReference type="HAMAP" id="MF_00658">
    <property type="entry name" value="23SrRNA_methyltr_H"/>
    <property type="match status" value="1"/>
</dbReference>
<dbReference type="EMBL" id="FWXK01000001">
    <property type="protein sequence ID" value="SMC31018.1"/>
    <property type="molecule type" value="Genomic_DNA"/>
</dbReference>
<keyword evidence="6" id="KW-0963">Cytoplasm</keyword>
<dbReference type="NCBIfam" id="NF000985">
    <property type="entry name" value="PRK00103.1-3"/>
    <property type="match status" value="1"/>
</dbReference>
<dbReference type="GO" id="GO:0005737">
    <property type="term" value="C:cytoplasm"/>
    <property type="evidence" value="ECO:0007669"/>
    <property type="project" value="UniProtKB-SubCell"/>
</dbReference>
<dbReference type="PANTHER" id="PTHR33603">
    <property type="entry name" value="METHYLTRANSFERASE"/>
    <property type="match status" value="1"/>
</dbReference>
<dbReference type="PANTHER" id="PTHR33603:SF1">
    <property type="entry name" value="RIBOSOMAL RNA LARGE SUBUNIT METHYLTRANSFERASE H"/>
    <property type="match status" value="1"/>
</dbReference>
<evidence type="ECO:0000256" key="1">
    <source>
        <dbReference type="ARBA" id="ARBA00022552"/>
    </source>
</evidence>
<organism evidence="7 8">
    <name type="scientific">Aerococcus suis</name>
    <dbReference type="NCBI Taxonomy" id="371602"/>
    <lineage>
        <taxon>Bacteria</taxon>
        <taxon>Bacillati</taxon>
        <taxon>Bacillota</taxon>
        <taxon>Bacilli</taxon>
        <taxon>Lactobacillales</taxon>
        <taxon>Aerococcaceae</taxon>
        <taxon>Aerococcus</taxon>
    </lineage>
</organism>
<name>A0A1W1Y5L5_9LACT</name>
<keyword evidence="2 6" id="KW-0489">Methyltransferase</keyword>
<comment type="catalytic activity">
    <reaction evidence="6">
        <text>pseudouridine(1915) in 23S rRNA + S-adenosyl-L-methionine = N(3)-methylpseudouridine(1915) in 23S rRNA + S-adenosyl-L-homocysteine + H(+)</text>
        <dbReference type="Rhea" id="RHEA:42752"/>
        <dbReference type="Rhea" id="RHEA-COMP:10221"/>
        <dbReference type="Rhea" id="RHEA-COMP:10222"/>
        <dbReference type="ChEBI" id="CHEBI:15378"/>
        <dbReference type="ChEBI" id="CHEBI:57856"/>
        <dbReference type="ChEBI" id="CHEBI:59789"/>
        <dbReference type="ChEBI" id="CHEBI:65314"/>
        <dbReference type="ChEBI" id="CHEBI:74486"/>
        <dbReference type="EC" id="2.1.1.177"/>
    </reaction>
</comment>
<comment type="function">
    <text evidence="6">Specifically methylates the pseudouridine at position 1915 (m3Psi1915) in 23S rRNA.</text>
</comment>
<feature type="binding site" evidence="6">
    <location>
        <position position="108"/>
    </location>
    <ligand>
        <name>S-adenosyl-L-methionine</name>
        <dbReference type="ChEBI" id="CHEBI:59789"/>
    </ligand>
</feature>
<evidence type="ECO:0000313" key="7">
    <source>
        <dbReference type="EMBL" id="SMC31018.1"/>
    </source>
</evidence>